<dbReference type="GO" id="GO:0005886">
    <property type="term" value="C:plasma membrane"/>
    <property type="evidence" value="ECO:0007669"/>
    <property type="project" value="TreeGrafter"/>
</dbReference>
<dbReference type="InterPro" id="IPR051599">
    <property type="entry name" value="Cell_Envelope_Assoc"/>
</dbReference>
<feature type="transmembrane region" description="Helical" evidence="1">
    <location>
        <begin position="310"/>
        <end position="330"/>
    </location>
</feature>
<dbReference type="Pfam" id="PF02698">
    <property type="entry name" value="DUF218"/>
    <property type="match status" value="1"/>
</dbReference>
<dbReference type="KEGG" id="nhu:H0264_23595"/>
<keyword evidence="1" id="KW-0472">Membrane</keyword>
<reference evidence="3 4" key="1">
    <citation type="submission" date="2020-07" db="EMBL/GenBank/DDBJ databases">
        <authorList>
            <person name="Zhuang K."/>
            <person name="Ran Y."/>
        </authorList>
    </citation>
    <scope>NUCLEOTIDE SEQUENCE [LARGE SCALE GENOMIC DNA]</scope>
    <source>
        <strain evidence="3 4">WCH-YHL-001</strain>
    </source>
</reference>
<dbReference type="RefSeq" id="WP_181579563.1">
    <property type="nucleotide sequence ID" value="NZ_CP059399.1"/>
</dbReference>
<name>A0A7D6VBL5_9NOCA</name>
<organism evidence="3 4">
    <name type="scientific">Nocardia huaxiensis</name>
    <dbReference type="NCBI Taxonomy" id="2755382"/>
    <lineage>
        <taxon>Bacteria</taxon>
        <taxon>Bacillati</taxon>
        <taxon>Actinomycetota</taxon>
        <taxon>Actinomycetes</taxon>
        <taxon>Mycobacteriales</taxon>
        <taxon>Nocardiaceae</taxon>
        <taxon>Nocardia</taxon>
    </lineage>
</organism>
<sequence length="337" mass="36196">MFALLLGIALLGLFALRVHREPRRFGNGILLLIALAFTVIGLLDTDGSSALSFMVFVVIVLSPLLVLVLAGLLIANGVQMVRREGRRVANLLSFGLGVALVAPYVLLVVTLLIGRTWFVAAMASITLMVSYIGFLLLAFLLYSTVYLRLPYRRGMGAIVVHGSGLIGARVPPLLASRLDRALDVYSAEVASGNRPLLVTSGGKGSDEALAEADAMAGYLIDKGLPGDAILREDRSTTTRENLLYTRQLLAERGIDARMVLVTSNFHALRTAILARQLGLDADVAGAPTALYYLPSAILREFAGILVEHKWVNAFVCLLLGSLPWLALAAVPADPVWH</sequence>
<feature type="domain" description="DUF218" evidence="2">
    <location>
        <begin position="157"/>
        <end position="302"/>
    </location>
</feature>
<dbReference type="PANTHER" id="PTHR30336">
    <property type="entry name" value="INNER MEMBRANE PROTEIN, PROBABLE PERMEASE"/>
    <property type="match status" value="1"/>
</dbReference>
<dbReference type="InterPro" id="IPR003848">
    <property type="entry name" value="DUF218"/>
</dbReference>
<feature type="transmembrane region" description="Helical" evidence="1">
    <location>
        <begin position="94"/>
        <end position="113"/>
    </location>
</feature>
<dbReference type="PANTHER" id="PTHR30336:SF18">
    <property type="entry name" value="MEMBRANE PROTEIN"/>
    <property type="match status" value="1"/>
</dbReference>
<evidence type="ECO:0000313" key="3">
    <source>
        <dbReference type="EMBL" id="QLY28355.1"/>
    </source>
</evidence>
<dbReference type="GO" id="GO:0043164">
    <property type="term" value="P:Gram-negative-bacterium-type cell wall biogenesis"/>
    <property type="evidence" value="ECO:0007669"/>
    <property type="project" value="TreeGrafter"/>
</dbReference>
<evidence type="ECO:0000256" key="1">
    <source>
        <dbReference type="SAM" id="Phobius"/>
    </source>
</evidence>
<dbReference type="GO" id="GO:0000270">
    <property type="term" value="P:peptidoglycan metabolic process"/>
    <property type="evidence" value="ECO:0007669"/>
    <property type="project" value="TreeGrafter"/>
</dbReference>
<keyword evidence="1" id="KW-0812">Transmembrane</keyword>
<feature type="transmembrane region" description="Helical" evidence="1">
    <location>
        <begin position="120"/>
        <end position="142"/>
    </location>
</feature>
<accession>A0A7D6VBL5</accession>
<gene>
    <name evidence="3" type="ORF">H0264_23595</name>
</gene>
<dbReference type="CDD" id="cd06259">
    <property type="entry name" value="YdcF-like"/>
    <property type="match status" value="1"/>
</dbReference>
<feature type="transmembrane region" description="Helical" evidence="1">
    <location>
        <begin position="25"/>
        <end position="43"/>
    </location>
</feature>
<evidence type="ECO:0000313" key="4">
    <source>
        <dbReference type="Proteomes" id="UP000515512"/>
    </source>
</evidence>
<dbReference type="AlphaFoldDB" id="A0A7D6VBL5"/>
<evidence type="ECO:0000259" key="2">
    <source>
        <dbReference type="Pfam" id="PF02698"/>
    </source>
</evidence>
<keyword evidence="1" id="KW-1133">Transmembrane helix</keyword>
<feature type="transmembrane region" description="Helical" evidence="1">
    <location>
        <begin position="50"/>
        <end position="74"/>
    </location>
</feature>
<dbReference type="Gene3D" id="3.40.50.620">
    <property type="entry name" value="HUPs"/>
    <property type="match status" value="1"/>
</dbReference>
<dbReference type="Proteomes" id="UP000515512">
    <property type="component" value="Chromosome"/>
</dbReference>
<dbReference type="EMBL" id="CP059399">
    <property type="protein sequence ID" value="QLY28355.1"/>
    <property type="molecule type" value="Genomic_DNA"/>
</dbReference>
<keyword evidence="4" id="KW-1185">Reference proteome</keyword>
<protein>
    <submittedName>
        <fullName evidence="3">YdcF family protein</fullName>
    </submittedName>
</protein>
<dbReference type="InterPro" id="IPR014729">
    <property type="entry name" value="Rossmann-like_a/b/a_fold"/>
</dbReference>
<proteinExistence type="predicted"/>